<organism evidence="2 3">
    <name type="scientific">Ectopseudomonas hydrolytica</name>
    <dbReference type="NCBI Taxonomy" id="2493633"/>
    <lineage>
        <taxon>Bacteria</taxon>
        <taxon>Pseudomonadati</taxon>
        <taxon>Pseudomonadota</taxon>
        <taxon>Gammaproteobacteria</taxon>
        <taxon>Pseudomonadales</taxon>
        <taxon>Pseudomonadaceae</taxon>
        <taxon>Ectopseudomonas</taxon>
    </lineage>
</organism>
<sequence length="156" mass="17529">MPTLDKTITQLNHLLLACEDGQLAYRRFAADAEAADLQQLFDTWAAEHALVIDLTQAQIATYGGRPSDHPSLQGVLREGWYSLKALVAPVHDDARLHAALEVEQQVRRCFEALFDEPLSPEFRKQLSEPHERALERDTQIRALLENPVQRDSSSSG</sequence>
<accession>A0ABY5ADL8</accession>
<keyword evidence="3" id="KW-1185">Reference proteome</keyword>
<proteinExistence type="predicted"/>
<dbReference type="InterPro" id="IPR011971">
    <property type="entry name" value="CHP02284"/>
</dbReference>
<feature type="domain" description="DUF2383" evidence="1">
    <location>
        <begin position="7"/>
        <end position="112"/>
    </location>
</feature>
<evidence type="ECO:0000313" key="2">
    <source>
        <dbReference type="EMBL" id="USR42007.1"/>
    </source>
</evidence>
<evidence type="ECO:0000313" key="3">
    <source>
        <dbReference type="Proteomes" id="UP001054897"/>
    </source>
</evidence>
<dbReference type="PROSITE" id="PS51257">
    <property type="entry name" value="PROKAR_LIPOPROTEIN"/>
    <property type="match status" value="1"/>
</dbReference>
<dbReference type="GeneID" id="300081604"/>
<dbReference type="NCBIfam" id="TIGR02284">
    <property type="entry name" value="PA2169 family four-helix-bundle protein"/>
    <property type="match status" value="1"/>
</dbReference>
<dbReference type="InterPro" id="IPR009078">
    <property type="entry name" value="Ferritin-like_SF"/>
</dbReference>
<dbReference type="InterPro" id="IPR012347">
    <property type="entry name" value="Ferritin-like"/>
</dbReference>
<dbReference type="SUPFAM" id="SSF47240">
    <property type="entry name" value="Ferritin-like"/>
    <property type="match status" value="1"/>
</dbReference>
<dbReference type="Pfam" id="PF09537">
    <property type="entry name" value="DUF2383"/>
    <property type="match status" value="1"/>
</dbReference>
<dbReference type="InterPro" id="IPR019052">
    <property type="entry name" value="DUF2383"/>
</dbReference>
<dbReference type="Proteomes" id="UP001054897">
    <property type="component" value="Chromosome"/>
</dbReference>
<dbReference type="RefSeq" id="WP_129482677.1">
    <property type="nucleotide sequence ID" value="NZ_CP099397.1"/>
</dbReference>
<dbReference type="Gene3D" id="1.20.1260.10">
    <property type="match status" value="1"/>
</dbReference>
<evidence type="ECO:0000259" key="1">
    <source>
        <dbReference type="Pfam" id="PF09537"/>
    </source>
</evidence>
<dbReference type="EMBL" id="CP099397">
    <property type="protein sequence ID" value="USR42007.1"/>
    <property type="molecule type" value="Genomic_DNA"/>
</dbReference>
<reference evidence="2" key="1">
    <citation type="submission" date="2022-06" db="EMBL/GenBank/DDBJ databases">
        <title>Complete genome of Pseudomonas hydrolytica DSWY01T.</title>
        <authorList>
            <person name="Jung J."/>
            <person name="Jeon C.O."/>
        </authorList>
    </citation>
    <scope>NUCLEOTIDE SEQUENCE</scope>
    <source>
        <strain evidence="2">DSWY01</strain>
    </source>
</reference>
<protein>
    <submittedName>
        <fullName evidence="2">PA2169 family four-helix-bundle protein</fullName>
    </submittedName>
</protein>
<name>A0ABY5ADL8_9GAMM</name>
<gene>
    <name evidence="2" type="ORF">L1F06_011495</name>
</gene>